<feature type="transmembrane region" description="Helical" evidence="9">
    <location>
        <begin position="20"/>
        <end position="44"/>
    </location>
</feature>
<dbReference type="Pfam" id="PF00005">
    <property type="entry name" value="ABC_tran"/>
    <property type="match status" value="1"/>
</dbReference>
<dbReference type="Gene3D" id="3.40.50.300">
    <property type="entry name" value="P-loop containing nucleotide triphosphate hydrolases"/>
    <property type="match status" value="1"/>
</dbReference>
<proteinExistence type="predicted"/>
<feature type="transmembrane region" description="Helical" evidence="9">
    <location>
        <begin position="252"/>
        <end position="274"/>
    </location>
</feature>
<keyword evidence="6 12" id="KW-0067">ATP-binding</keyword>
<keyword evidence="2" id="KW-0813">Transport</keyword>
<name>A0A136Q2B7_9FIRM</name>
<evidence type="ECO:0000256" key="9">
    <source>
        <dbReference type="SAM" id="Phobius"/>
    </source>
</evidence>
<dbReference type="InterPro" id="IPR039421">
    <property type="entry name" value="Type_1_exporter"/>
</dbReference>
<evidence type="ECO:0000256" key="7">
    <source>
        <dbReference type="ARBA" id="ARBA00022989"/>
    </source>
</evidence>
<dbReference type="STRING" id="626937.HMPREF3293_01961"/>
<dbReference type="PATRIC" id="fig|626937.4.peg.1939"/>
<feature type="transmembrane region" description="Helical" evidence="9">
    <location>
        <begin position="56"/>
        <end position="76"/>
    </location>
</feature>
<keyword evidence="7 9" id="KW-1133">Transmembrane helix</keyword>
<dbReference type="Proteomes" id="UP000070366">
    <property type="component" value="Unassembled WGS sequence"/>
</dbReference>
<dbReference type="InterPro" id="IPR017871">
    <property type="entry name" value="ABC_transporter-like_CS"/>
</dbReference>
<dbReference type="GO" id="GO:0016887">
    <property type="term" value="F:ATP hydrolysis activity"/>
    <property type="evidence" value="ECO:0007669"/>
    <property type="project" value="InterPro"/>
</dbReference>
<comment type="caution">
    <text evidence="12">The sequence shown here is derived from an EMBL/GenBank/DDBJ whole genome shotgun (WGS) entry which is preliminary data.</text>
</comment>
<evidence type="ECO:0000256" key="2">
    <source>
        <dbReference type="ARBA" id="ARBA00022448"/>
    </source>
</evidence>
<dbReference type="KEGG" id="cmiu:B1H56_05430"/>
<keyword evidence="13" id="KW-1185">Reference proteome</keyword>
<protein>
    <submittedName>
        <fullName evidence="12">ABC transporter, ATP-binding protein</fullName>
    </submittedName>
</protein>
<dbReference type="Pfam" id="PF00664">
    <property type="entry name" value="ABC_membrane"/>
    <property type="match status" value="1"/>
</dbReference>
<evidence type="ECO:0000313" key="13">
    <source>
        <dbReference type="Proteomes" id="UP000070366"/>
    </source>
</evidence>
<accession>A0A136Q2B7</accession>
<keyword evidence="4 9" id="KW-0812">Transmembrane</keyword>
<feature type="domain" description="ABC transporter" evidence="10">
    <location>
        <begin position="339"/>
        <end position="572"/>
    </location>
</feature>
<gene>
    <name evidence="12" type="ORF">HMPREF3293_01961</name>
</gene>
<dbReference type="FunFam" id="1.20.1560.10:FF:000011">
    <property type="entry name" value="Multidrug ABC transporter ATP-binding protein"/>
    <property type="match status" value="1"/>
</dbReference>
<dbReference type="FunFam" id="3.40.50.300:FF:000287">
    <property type="entry name" value="Multidrug ABC transporter ATP-binding protein"/>
    <property type="match status" value="1"/>
</dbReference>
<reference evidence="13" key="1">
    <citation type="submission" date="2016-02" db="EMBL/GenBank/DDBJ databases">
        <authorList>
            <person name="Mitreva M."/>
            <person name="Pepin K.H."/>
            <person name="Mihindukulasuriya K.A."/>
            <person name="Fulton R."/>
            <person name="Fronick C."/>
            <person name="O'Laughlin M."/>
            <person name="Miner T."/>
            <person name="Herter B."/>
            <person name="Rosa B.A."/>
            <person name="Cordes M."/>
            <person name="Tomlinson C."/>
            <person name="Wollam A."/>
            <person name="Palsikar V.B."/>
            <person name="Mardis E.R."/>
            <person name="Wilson R.K."/>
        </authorList>
    </citation>
    <scope>NUCLEOTIDE SEQUENCE [LARGE SCALE GENOMIC DNA]</scope>
    <source>
        <strain evidence="13">DSM 22607</strain>
    </source>
</reference>
<dbReference type="SUPFAM" id="SSF90123">
    <property type="entry name" value="ABC transporter transmembrane region"/>
    <property type="match status" value="1"/>
</dbReference>
<dbReference type="GO" id="GO:0015421">
    <property type="term" value="F:ABC-type oligopeptide transporter activity"/>
    <property type="evidence" value="ECO:0007669"/>
    <property type="project" value="TreeGrafter"/>
</dbReference>
<dbReference type="InterPro" id="IPR036640">
    <property type="entry name" value="ABC1_TM_sf"/>
</dbReference>
<dbReference type="InterPro" id="IPR003593">
    <property type="entry name" value="AAA+_ATPase"/>
</dbReference>
<feature type="transmembrane region" description="Helical" evidence="9">
    <location>
        <begin position="138"/>
        <end position="156"/>
    </location>
</feature>
<feature type="transmembrane region" description="Helical" evidence="9">
    <location>
        <begin position="162"/>
        <end position="181"/>
    </location>
</feature>
<dbReference type="GO" id="GO:0005524">
    <property type="term" value="F:ATP binding"/>
    <property type="evidence" value="ECO:0007669"/>
    <property type="project" value="UniProtKB-KW"/>
</dbReference>
<evidence type="ECO:0000259" key="11">
    <source>
        <dbReference type="PROSITE" id="PS50929"/>
    </source>
</evidence>
<dbReference type="PROSITE" id="PS50929">
    <property type="entry name" value="ABC_TM1F"/>
    <property type="match status" value="1"/>
</dbReference>
<dbReference type="SMART" id="SM00382">
    <property type="entry name" value="AAA"/>
    <property type="match status" value="1"/>
</dbReference>
<evidence type="ECO:0000256" key="1">
    <source>
        <dbReference type="ARBA" id="ARBA00004651"/>
    </source>
</evidence>
<evidence type="ECO:0000256" key="4">
    <source>
        <dbReference type="ARBA" id="ARBA00022692"/>
    </source>
</evidence>
<evidence type="ECO:0000256" key="5">
    <source>
        <dbReference type="ARBA" id="ARBA00022741"/>
    </source>
</evidence>
<dbReference type="InterPro" id="IPR003439">
    <property type="entry name" value="ABC_transporter-like_ATP-bd"/>
</dbReference>
<sequence>MNRNVIKRLAGFLKPYRGYLILALVSAVISVAMSLWAPVLIGSAVDLIVGPGQVEFAGVLSVLAKIGAAIGLSALFQWLMARCTNHVTYYAVRDLRIRVFEKLKTVPLKYVDSHAHGDLISRVVNDIDQISDGLLQGFAQLFTGAVTIVGTLLFMLSINVNITLVVVLITPLSLGVAAFIAKKSFHLFREQAAVRGELSGYVEEMVGNQKVVKAFGYEEEAQQKFEEINGRLQDSGVKSQFASSLTNPSTRFVNAIVYAAVGIAGALSAISGGITVGQLSSFLIYANQYTKPFNEISGVVTELQTAFASARRVFEVLDEPSETPDAPGAAVMRDSKGNVEIENVSFSYVPDRKLIEGLNVYAQSGQRIAIVGPTGSGKTTIINLLMRFYDTDKGVIRIDGMDIRLMTRNSMRALYGMVLQETWLFAGSIRDNIAYGKPDATEEEIVAAAKSAHAHSFIRRLPDGYDTIIAEDGGVSQGQKQLLCIARVMLTRPPMLILDEATSSIDTRTEMMIQSAFSKLMKGRTSFVVAHRLSTIREADCILVMNEGHIVEQGTHKELMEQGGFYASLYNSQFERAQ</sequence>
<feature type="domain" description="ABC transmembrane type-1" evidence="11">
    <location>
        <begin position="21"/>
        <end position="305"/>
    </location>
</feature>
<keyword evidence="8 9" id="KW-0472">Membrane</keyword>
<evidence type="ECO:0000313" key="12">
    <source>
        <dbReference type="EMBL" id="KXK64724.1"/>
    </source>
</evidence>
<dbReference type="PANTHER" id="PTHR43394">
    <property type="entry name" value="ATP-DEPENDENT PERMEASE MDL1, MITOCHONDRIAL"/>
    <property type="match status" value="1"/>
</dbReference>
<organism evidence="12 13">
    <name type="scientific">Christensenella minuta</name>
    <dbReference type="NCBI Taxonomy" id="626937"/>
    <lineage>
        <taxon>Bacteria</taxon>
        <taxon>Bacillati</taxon>
        <taxon>Bacillota</taxon>
        <taxon>Clostridia</taxon>
        <taxon>Christensenellales</taxon>
        <taxon>Christensenellaceae</taxon>
        <taxon>Christensenella</taxon>
    </lineage>
</organism>
<keyword evidence="3" id="KW-1003">Cell membrane</keyword>
<evidence type="ECO:0000256" key="8">
    <source>
        <dbReference type="ARBA" id="ARBA00023136"/>
    </source>
</evidence>
<dbReference type="PANTHER" id="PTHR43394:SF1">
    <property type="entry name" value="ATP-BINDING CASSETTE SUB-FAMILY B MEMBER 10, MITOCHONDRIAL"/>
    <property type="match status" value="1"/>
</dbReference>
<dbReference type="PROSITE" id="PS50893">
    <property type="entry name" value="ABC_TRANSPORTER_2"/>
    <property type="match status" value="1"/>
</dbReference>
<dbReference type="AlphaFoldDB" id="A0A136Q2B7"/>
<comment type="subcellular location">
    <subcellularLocation>
        <location evidence="1">Cell membrane</location>
        <topology evidence="1">Multi-pass membrane protein</topology>
    </subcellularLocation>
</comment>
<keyword evidence="5" id="KW-0547">Nucleotide-binding</keyword>
<dbReference type="InterPro" id="IPR011527">
    <property type="entry name" value="ABC1_TM_dom"/>
</dbReference>
<dbReference type="SUPFAM" id="SSF52540">
    <property type="entry name" value="P-loop containing nucleoside triphosphate hydrolases"/>
    <property type="match status" value="1"/>
</dbReference>
<dbReference type="Gene3D" id="1.20.1560.10">
    <property type="entry name" value="ABC transporter type 1, transmembrane domain"/>
    <property type="match status" value="1"/>
</dbReference>
<dbReference type="CDD" id="cd18547">
    <property type="entry name" value="ABC_6TM_Tm288_like"/>
    <property type="match status" value="1"/>
</dbReference>
<evidence type="ECO:0000256" key="6">
    <source>
        <dbReference type="ARBA" id="ARBA00022840"/>
    </source>
</evidence>
<dbReference type="CDD" id="cd03254">
    <property type="entry name" value="ABCC_Glucan_exporter_like"/>
    <property type="match status" value="1"/>
</dbReference>
<evidence type="ECO:0000256" key="3">
    <source>
        <dbReference type="ARBA" id="ARBA00022475"/>
    </source>
</evidence>
<dbReference type="OrthoDB" id="9771903at2"/>
<dbReference type="PROSITE" id="PS00211">
    <property type="entry name" value="ABC_TRANSPORTER_1"/>
    <property type="match status" value="1"/>
</dbReference>
<dbReference type="InterPro" id="IPR027417">
    <property type="entry name" value="P-loop_NTPase"/>
</dbReference>
<dbReference type="EMBL" id="LSZW01000063">
    <property type="protein sequence ID" value="KXK64724.1"/>
    <property type="molecule type" value="Genomic_DNA"/>
</dbReference>
<dbReference type="RefSeq" id="WP_066518093.1">
    <property type="nucleotide sequence ID" value="NZ_CABMOF010000001.1"/>
</dbReference>
<evidence type="ECO:0000259" key="10">
    <source>
        <dbReference type="PROSITE" id="PS50893"/>
    </source>
</evidence>
<dbReference type="GO" id="GO:0005886">
    <property type="term" value="C:plasma membrane"/>
    <property type="evidence" value="ECO:0007669"/>
    <property type="project" value="UniProtKB-SubCell"/>
</dbReference>